<feature type="compositionally biased region" description="Polar residues" evidence="1">
    <location>
        <begin position="1"/>
        <end position="15"/>
    </location>
</feature>
<evidence type="ECO:0000313" key="3">
    <source>
        <dbReference type="Proteomes" id="UP000076563"/>
    </source>
</evidence>
<gene>
    <name evidence="2" type="ORF">AV654_21220</name>
</gene>
<dbReference type="AlphaFoldDB" id="A0A163XAN0"/>
<organism evidence="2 3">
    <name type="scientific">Paenibacillus elgii</name>
    <dbReference type="NCBI Taxonomy" id="189691"/>
    <lineage>
        <taxon>Bacteria</taxon>
        <taxon>Bacillati</taxon>
        <taxon>Bacillota</taxon>
        <taxon>Bacilli</taxon>
        <taxon>Bacillales</taxon>
        <taxon>Paenibacillaceae</taxon>
        <taxon>Paenibacillus</taxon>
    </lineage>
</organism>
<dbReference type="EMBL" id="LQRA01000060">
    <property type="protein sequence ID" value="KZE77597.1"/>
    <property type="molecule type" value="Genomic_DNA"/>
</dbReference>
<protein>
    <submittedName>
        <fullName evidence="2">Uncharacterized protein</fullName>
    </submittedName>
</protein>
<proteinExistence type="predicted"/>
<dbReference type="STRING" id="1007103.GCA_000213315_02159"/>
<name>A0A163XAN0_9BACL</name>
<comment type="caution">
    <text evidence="2">The sequence shown here is derived from an EMBL/GenBank/DDBJ whole genome shotgun (WGS) entry which is preliminary data.</text>
</comment>
<evidence type="ECO:0000256" key="1">
    <source>
        <dbReference type="SAM" id="MobiDB-lite"/>
    </source>
</evidence>
<sequence>MTNHVQNLESANAAQPANLVKERRQVAAPTAKSNKAEQAYSGQAGPWEPRQPVTLEMIRTKFAGLVQAGRQSEIRVLLRHYGAERLPDVPTKYFDELLHAAEKLG</sequence>
<evidence type="ECO:0000313" key="2">
    <source>
        <dbReference type="EMBL" id="KZE77597.1"/>
    </source>
</evidence>
<dbReference type="Proteomes" id="UP000076563">
    <property type="component" value="Unassembled WGS sequence"/>
</dbReference>
<dbReference type="RefSeq" id="WP_063183680.1">
    <property type="nucleotide sequence ID" value="NZ_LQRA01000060.1"/>
</dbReference>
<accession>A0A163XAN0</accession>
<keyword evidence="3" id="KW-1185">Reference proteome</keyword>
<feature type="region of interest" description="Disordered" evidence="1">
    <location>
        <begin position="1"/>
        <end position="49"/>
    </location>
</feature>
<reference evidence="3" key="1">
    <citation type="submission" date="2016-01" db="EMBL/GenBank/DDBJ databases">
        <title>Draft genome of Chromobacterium sp. F49.</title>
        <authorList>
            <person name="Hong K.W."/>
        </authorList>
    </citation>
    <scope>NUCLEOTIDE SEQUENCE [LARGE SCALE GENOMIC DNA]</scope>
    <source>
        <strain evidence="3">M63</strain>
    </source>
</reference>
<dbReference type="OrthoDB" id="1667378at2"/>